<feature type="binding site" evidence="10">
    <location>
        <position position="483"/>
    </location>
    <ligand>
        <name>Mn(2+)</name>
        <dbReference type="ChEBI" id="CHEBI:29035"/>
    </ligand>
</feature>
<dbReference type="STRING" id="1216932.CM240_0013"/>
<comment type="pathway">
    <text evidence="2">Cell wall biogenesis; lipoteichoic acid biosynthesis.</text>
</comment>
<keyword evidence="13" id="KW-0808">Transferase</keyword>
<feature type="transmembrane region" description="Helical" evidence="11">
    <location>
        <begin position="56"/>
        <end position="73"/>
    </location>
</feature>
<evidence type="ECO:0000256" key="8">
    <source>
        <dbReference type="PIRSR" id="PIRSR005091-1"/>
    </source>
</evidence>
<dbReference type="RefSeq" id="WP_044035690.1">
    <property type="nucleotide sequence ID" value="NZ_HG917868.1"/>
</dbReference>
<feature type="active site" evidence="8">
    <location>
        <position position="309"/>
    </location>
</feature>
<dbReference type="EMBL" id="HG917868">
    <property type="protein sequence ID" value="CDM67206.1"/>
    <property type="molecule type" value="Genomic_DNA"/>
</dbReference>
<keyword evidence="4" id="KW-1003">Cell membrane</keyword>
<evidence type="ECO:0000313" key="13">
    <source>
        <dbReference type="EMBL" id="CDM67206.1"/>
    </source>
</evidence>
<evidence type="ECO:0000259" key="12">
    <source>
        <dbReference type="Pfam" id="PF00884"/>
    </source>
</evidence>
<dbReference type="PANTHER" id="PTHR47371:SF3">
    <property type="entry name" value="PHOSPHOGLYCEROL TRANSFERASE I"/>
    <property type="match status" value="1"/>
</dbReference>
<feature type="binding site" evidence="10">
    <location>
        <position position="482"/>
    </location>
    <ligand>
        <name>Mn(2+)</name>
        <dbReference type="ChEBI" id="CHEBI:29035"/>
    </ligand>
</feature>
<dbReference type="Pfam" id="PF00884">
    <property type="entry name" value="Sulfatase"/>
    <property type="match status" value="1"/>
</dbReference>
<reference evidence="13 14" key="1">
    <citation type="submission" date="2013-11" db="EMBL/GenBank/DDBJ databases">
        <title>Complete genome sequence of Clostridum sp. M2/40.</title>
        <authorList>
            <person name="Wibberg D."/>
            <person name="Puehler A."/>
            <person name="Schlueter A."/>
        </authorList>
    </citation>
    <scope>NUCLEOTIDE SEQUENCE [LARGE SCALE GENOMIC DNA]</scope>
    <source>
        <strain evidence="14">M2/40</strain>
    </source>
</reference>
<organism evidence="13 14">
    <name type="scientific">Clostridium bornimense</name>
    <dbReference type="NCBI Taxonomy" id="1216932"/>
    <lineage>
        <taxon>Bacteria</taxon>
        <taxon>Bacillati</taxon>
        <taxon>Bacillota</taxon>
        <taxon>Clostridia</taxon>
        <taxon>Eubacteriales</taxon>
        <taxon>Clostridiaceae</taxon>
        <taxon>Clostridium</taxon>
    </lineage>
</organism>
<dbReference type="KEGG" id="clt:CM240_0013"/>
<evidence type="ECO:0000256" key="3">
    <source>
        <dbReference type="ARBA" id="ARBA00009983"/>
    </source>
</evidence>
<comment type="similarity">
    <text evidence="3">Belongs to the LTA synthase family.</text>
</comment>
<dbReference type="eggNOG" id="COG1368">
    <property type="taxonomic scope" value="Bacteria"/>
</dbReference>
<feature type="transmembrane region" description="Helical" evidence="11">
    <location>
        <begin position="80"/>
        <end position="100"/>
    </location>
</feature>
<dbReference type="AlphaFoldDB" id="W6RRK7"/>
<evidence type="ECO:0000256" key="1">
    <source>
        <dbReference type="ARBA" id="ARBA00004651"/>
    </source>
</evidence>
<dbReference type="Proteomes" id="UP000019426">
    <property type="component" value="Chromosome M2/40_rep1"/>
</dbReference>
<dbReference type="GO" id="GO:0046872">
    <property type="term" value="F:metal ion binding"/>
    <property type="evidence" value="ECO:0007669"/>
    <property type="project" value="UniProtKB-KW"/>
</dbReference>
<protein>
    <submittedName>
        <fullName evidence="13">Phosphoglycerol transferase</fullName>
    </submittedName>
</protein>
<dbReference type="PATRIC" id="fig|1216932.3.peg.9"/>
<dbReference type="InterPro" id="IPR050448">
    <property type="entry name" value="OpgB/LTA_synthase_biosynth"/>
</dbReference>
<dbReference type="PIRSF" id="PIRSF005091">
    <property type="entry name" value="Mmb_sulf_HI1246"/>
    <property type="match status" value="1"/>
</dbReference>
<feature type="transmembrane region" description="Helical" evidence="11">
    <location>
        <begin position="128"/>
        <end position="147"/>
    </location>
</feature>
<dbReference type="GO" id="GO:0005886">
    <property type="term" value="C:plasma membrane"/>
    <property type="evidence" value="ECO:0007669"/>
    <property type="project" value="UniProtKB-SubCell"/>
</dbReference>
<dbReference type="InterPro" id="IPR017850">
    <property type="entry name" value="Alkaline_phosphatase_core_sf"/>
</dbReference>
<keyword evidence="14" id="KW-1185">Reference proteome</keyword>
<dbReference type="PANTHER" id="PTHR47371">
    <property type="entry name" value="LIPOTEICHOIC ACID SYNTHASE"/>
    <property type="match status" value="1"/>
</dbReference>
<dbReference type="SUPFAM" id="SSF53649">
    <property type="entry name" value="Alkaline phosphatase-like"/>
    <property type="match status" value="1"/>
</dbReference>
<evidence type="ECO:0000256" key="10">
    <source>
        <dbReference type="PIRSR" id="PIRSR005091-3"/>
    </source>
</evidence>
<evidence type="ECO:0000256" key="5">
    <source>
        <dbReference type="ARBA" id="ARBA00022692"/>
    </source>
</evidence>
<evidence type="ECO:0000256" key="4">
    <source>
        <dbReference type="ARBA" id="ARBA00022475"/>
    </source>
</evidence>
<feature type="transmembrane region" description="Helical" evidence="11">
    <location>
        <begin position="18"/>
        <end position="36"/>
    </location>
</feature>
<accession>W6RRK7</accession>
<evidence type="ECO:0000256" key="2">
    <source>
        <dbReference type="ARBA" id="ARBA00004936"/>
    </source>
</evidence>
<evidence type="ECO:0000313" key="14">
    <source>
        <dbReference type="Proteomes" id="UP000019426"/>
    </source>
</evidence>
<keyword evidence="6 11" id="KW-1133">Transmembrane helix</keyword>
<gene>
    <name evidence="13" type="ORF">CM240_0013</name>
</gene>
<dbReference type="Gene3D" id="3.40.720.10">
    <property type="entry name" value="Alkaline Phosphatase, subunit A"/>
    <property type="match status" value="1"/>
</dbReference>
<feature type="binding site" evidence="10">
    <location>
        <position position="309"/>
    </location>
    <ligand>
        <name>Mn(2+)</name>
        <dbReference type="ChEBI" id="CHEBI:29035"/>
    </ligand>
</feature>
<evidence type="ECO:0000256" key="11">
    <source>
        <dbReference type="SAM" id="Phobius"/>
    </source>
</evidence>
<dbReference type="InterPro" id="IPR000917">
    <property type="entry name" value="Sulfatase_N"/>
</dbReference>
<feature type="binding site" evidence="10">
    <location>
        <position position="267"/>
    </location>
    <ligand>
        <name>Mn(2+)</name>
        <dbReference type="ChEBI" id="CHEBI:29035"/>
    </ligand>
</feature>
<dbReference type="Gene3D" id="3.30.1120.170">
    <property type="match status" value="1"/>
</dbReference>
<sequence length="607" mass="70437">MFDYIANNLKKLKEDKSFIFILLSMFIKTILFIMLISDSKASKINFKQLFVGVPQILVYIAFILIFISFIYLFKNKGRIIYVIMLDLVFSIILIGDLWYYRGFGSFLNLYMFKMTSNLDNLGESIASMIRWVDILFLLDIPIYIWIIKKDKNSIINRQIKMFVFVFAIGIGYISYGYVKIDKFNGGYTGQNLFKAIWSSNAQMFNLSPIGYHIYDSYRFYIDSKPCKLNDKDKDKIKYYYDSKESGLEKTEDFGKFKNKNLIVVQVESLENFVINEKIEGKEITPNLNKLLKNSYYFSNYFEQTLNGTTSDGTFVSNTSMLPVKRGSVNFDYPNNTYNSLPTILKNNGYNTYTMHPEKGSYWNWKVSELSLGFENAYDISDFKETEFYGLGLTDESFFDQVIPKLKKEKTPFYSFMISISSHTPFNMPDEFDKLGLSKDIKDTKLGGYVTAISYTDYVIGKFMDSLDKEGILDNSIVVFYGDHEGVTKFYKDEIDKNQELGNDAINNDRRVPLIIYDKNLEGKEIETYGGQVDFLPTISYLLGIEESEYTDTAMGRNLLNTNQNFVVLTTGEYRGDNKKEKKEKIKSLNISDMMIRSNYFCNGERGR</sequence>
<feature type="binding site" evidence="9">
    <location>
        <position position="422"/>
    </location>
    <ligand>
        <name>substrate</name>
    </ligand>
</feature>
<dbReference type="GO" id="GO:0016740">
    <property type="term" value="F:transferase activity"/>
    <property type="evidence" value="ECO:0007669"/>
    <property type="project" value="UniProtKB-KW"/>
</dbReference>
<comment type="subcellular location">
    <subcellularLocation>
        <location evidence="1">Cell membrane</location>
        <topology evidence="1">Multi-pass membrane protein</topology>
    </subcellularLocation>
</comment>
<evidence type="ECO:0000256" key="6">
    <source>
        <dbReference type="ARBA" id="ARBA00022989"/>
    </source>
</evidence>
<feature type="domain" description="Sulfatase N-terminal" evidence="12">
    <location>
        <begin position="259"/>
        <end position="544"/>
    </location>
</feature>
<dbReference type="OrthoDB" id="5901192at2"/>
<evidence type="ECO:0000256" key="7">
    <source>
        <dbReference type="ARBA" id="ARBA00023136"/>
    </source>
</evidence>
<keyword evidence="9" id="KW-0464">Manganese</keyword>
<feature type="transmembrane region" description="Helical" evidence="11">
    <location>
        <begin position="159"/>
        <end position="178"/>
    </location>
</feature>
<proteinExistence type="inferred from homology"/>
<dbReference type="CDD" id="cd16015">
    <property type="entry name" value="LTA_synthase"/>
    <property type="match status" value="1"/>
</dbReference>
<keyword evidence="9" id="KW-0479">Metal-binding</keyword>
<evidence type="ECO:0000256" key="9">
    <source>
        <dbReference type="PIRSR" id="PIRSR005091-2"/>
    </source>
</evidence>
<dbReference type="HOGENOM" id="CLU_021310_1_0_9"/>
<keyword evidence="5 11" id="KW-0812">Transmembrane</keyword>
<dbReference type="InterPro" id="IPR012160">
    <property type="entry name" value="LtaS-like"/>
</dbReference>
<keyword evidence="7 11" id="KW-0472">Membrane</keyword>
<name>W6RRK7_9CLOT</name>